<dbReference type="WBParaSite" id="BPAG_0001375501-mRNA-1">
    <property type="protein sequence ID" value="BPAG_0001375501-mRNA-1"/>
    <property type="gene ID" value="BPAG_0001375501"/>
</dbReference>
<reference evidence="4" key="1">
    <citation type="submission" date="2017-02" db="UniProtKB">
        <authorList>
            <consortium name="WormBaseParasite"/>
        </authorList>
    </citation>
    <scope>IDENTIFICATION</scope>
</reference>
<proteinExistence type="predicted"/>
<dbReference type="EMBL" id="UZAD01013430">
    <property type="protein sequence ID" value="VDN94868.1"/>
    <property type="molecule type" value="Genomic_DNA"/>
</dbReference>
<feature type="signal peptide" evidence="1">
    <location>
        <begin position="1"/>
        <end position="26"/>
    </location>
</feature>
<dbReference type="AlphaFoldDB" id="A0A0N4TXP9"/>
<keyword evidence="3" id="KW-1185">Reference proteome</keyword>
<accession>A0A0N4TXP9</accession>
<protein>
    <submittedName>
        <fullName evidence="4">Secreted protein</fullName>
    </submittedName>
</protein>
<gene>
    <name evidence="2" type="ORF">BPAG_LOCUS13683</name>
</gene>
<evidence type="ECO:0000313" key="4">
    <source>
        <dbReference type="WBParaSite" id="BPAG_0001375501-mRNA-1"/>
    </source>
</evidence>
<dbReference type="Proteomes" id="UP000278627">
    <property type="component" value="Unassembled WGS sequence"/>
</dbReference>
<keyword evidence="1" id="KW-0732">Signal</keyword>
<evidence type="ECO:0000256" key="1">
    <source>
        <dbReference type="SAM" id="SignalP"/>
    </source>
</evidence>
<evidence type="ECO:0000313" key="3">
    <source>
        <dbReference type="Proteomes" id="UP000278627"/>
    </source>
</evidence>
<sequence>MLPFLITKYLIALTVLTTLLMTETDAQLFNLNVLSFNNNRAGNNSLNANGNAGIGAAAIPDRRVPENQNQQSSFGTWHTALGAGLGFLAGSYFGSSSSSSPSYGYYPYYSYSNYYYPYYGRYRGSNYRNSYNYYPYYYYYRG</sequence>
<name>A0A0N4TXP9_BRUPA</name>
<feature type="chain" id="PRO_5043122314" evidence="1">
    <location>
        <begin position="27"/>
        <end position="142"/>
    </location>
</feature>
<reference evidence="2 3" key="2">
    <citation type="submission" date="2018-11" db="EMBL/GenBank/DDBJ databases">
        <authorList>
            <consortium name="Pathogen Informatics"/>
        </authorList>
    </citation>
    <scope>NUCLEOTIDE SEQUENCE [LARGE SCALE GENOMIC DNA]</scope>
</reference>
<evidence type="ECO:0000313" key="2">
    <source>
        <dbReference type="EMBL" id="VDN94868.1"/>
    </source>
</evidence>
<organism evidence="4">
    <name type="scientific">Brugia pahangi</name>
    <name type="common">Filarial nematode worm</name>
    <dbReference type="NCBI Taxonomy" id="6280"/>
    <lineage>
        <taxon>Eukaryota</taxon>
        <taxon>Metazoa</taxon>
        <taxon>Ecdysozoa</taxon>
        <taxon>Nematoda</taxon>
        <taxon>Chromadorea</taxon>
        <taxon>Rhabditida</taxon>
        <taxon>Spirurina</taxon>
        <taxon>Spiruromorpha</taxon>
        <taxon>Filarioidea</taxon>
        <taxon>Onchocercidae</taxon>
        <taxon>Brugia</taxon>
    </lineage>
</organism>